<dbReference type="EMBL" id="JADULK010000002">
    <property type="protein sequence ID" value="MBH1929100.1"/>
    <property type="molecule type" value="Genomic_DNA"/>
</dbReference>
<dbReference type="Proteomes" id="UP000624159">
    <property type="component" value="Unassembled WGS sequence"/>
</dbReference>
<name>A0ABS0M9P9_SERRU</name>
<dbReference type="RefSeq" id="WP_126532397.1">
    <property type="nucleotide sequence ID" value="NZ_JADULK010000002.1"/>
</dbReference>
<comment type="caution">
    <text evidence="1">The sequence shown here is derived from an EMBL/GenBank/DDBJ whole genome shotgun (WGS) entry which is preliminary data.</text>
</comment>
<proteinExistence type="predicted"/>
<reference evidence="1 2" key="1">
    <citation type="submission" date="2020-11" db="EMBL/GenBank/DDBJ databases">
        <title>Enhanced detection system for hospital associated transmission using whole genome sequencing surveillance.</title>
        <authorList>
            <person name="Harrison L.H."/>
            <person name="Van Tyne D."/>
            <person name="Marsh J.W."/>
            <person name="Griffith M.P."/>
            <person name="Snyder D.J."/>
            <person name="Cooper V.S."/>
            <person name="Mustapha M."/>
        </authorList>
    </citation>
    <scope>NUCLEOTIDE SEQUENCE [LARGE SCALE GENOMIC DNA]</scope>
    <source>
        <strain evidence="1 2">SER00230</strain>
    </source>
</reference>
<evidence type="ECO:0000313" key="2">
    <source>
        <dbReference type="Proteomes" id="UP000624159"/>
    </source>
</evidence>
<keyword evidence="2" id="KW-1185">Reference proteome</keyword>
<protein>
    <submittedName>
        <fullName evidence="1">Uncharacterized protein</fullName>
    </submittedName>
</protein>
<sequence length="64" mass="7343">MPKSIANKFYKNVKQFSFIAAVYNAPLRTPPEKNQIITMILLNKYQKRAVVHASAASRRAKNKH</sequence>
<accession>A0ABS0M9P9</accession>
<gene>
    <name evidence="1" type="ORF">I5U13_05415</name>
</gene>
<organism evidence="1 2">
    <name type="scientific">Serratia rubidaea</name>
    <name type="common">Serratia marinorubra</name>
    <dbReference type="NCBI Taxonomy" id="61652"/>
    <lineage>
        <taxon>Bacteria</taxon>
        <taxon>Pseudomonadati</taxon>
        <taxon>Pseudomonadota</taxon>
        <taxon>Gammaproteobacteria</taxon>
        <taxon>Enterobacterales</taxon>
        <taxon>Yersiniaceae</taxon>
        <taxon>Serratia</taxon>
    </lineage>
</organism>
<evidence type="ECO:0000313" key="1">
    <source>
        <dbReference type="EMBL" id="MBH1929100.1"/>
    </source>
</evidence>